<comment type="caution">
    <text evidence="1">The sequence shown here is derived from an EMBL/GenBank/DDBJ whole genome shotgun (WGS) entry which is preliminary data.</text>
</comment>
<dbReference type="InterPro" id="IPR041581">
    <property type="entry name" value="Glyoxalase_6"/>
</dbReference>
<dbReference type="Proteomes" id="UP001592582">
    <property type="component" value="Unassembled WGS sequence"/>
</dbReference>
<gene>
    <name evidence="1" type="ORF">ACEZDG_32975</name>
</gene>
<accession>A0ABV6VK69</accession>
<sequence>MSISVIGVSYDAAQPATVAEFWAQALGRKLSDGASADFAAIAATDPATSGPFLMFHRVPEGKTVKNRLHLDLSTADLDAETQRLLALGATRLSDTTEDGRIRWTTFADPEGNEFDLVNAR</sequence>
<dbReference type="InterPro" id="IPR029068">
    <property type="entry name" value="Glyas_Bleomycin-R_OHBP_Dase"/>
</dbReference>
<dbReference type="PANTHER" id="PTHR35908:SF1">
    <property type="entry name" value="CONSERVED PROTEIN"/>
    <property type="match status" value="1"/>
</dbReference>
<dbReference type="InterPro" id="IPR037523">
    <property type="entry name" value="VOC_core"/>
</dbReference>
<dbReference type="Pfam" id="PF18029">
    <property type="entry name" value="Glyoxalase_6"/>
    <property type="match status" value="1"/>
</dbReference>
<evidence type="ECO:0000313" key="2">
    <source>
        <dbReference type="Proteomes" id="UP001592582"/>
    </source>
</evidence>
<reference evidence="1 2" key="1">
    <citation type="submission" date="2024-09" db="EMBL/GenBank/DDBJ databases">
        <authorList>
            <person name="Lee S.D."/>
        </authorList>
    </citation>
    <scope>NUCLEOTIDE SEQUENCE [LARGE SCALE GENOMIC DNA]</scope>
    <source>
        <strain evidence="1 2">N1-1</strain>
    </source>
</reference>
<keyword evidence="2" id="KW-1185">Reference proteome</keyword>
<name>A0ABV6VK69_9ACTN</name>
<dbReference type="EMBL" id="JBHEZX010000021">
    <property type="protein sequence ID" value="MFC1414086.1"/>
    <property type="molecule type" value="Genomic_DNA"/>
</dbReference>
<dbReference type="PANTHER" id="PTHR35908">
    <property type="entry name" value="HYPOTHETICAL FUSION PROTEIN"/>
    <property type="match status" value="1"/>
</dbReference>
<proteinExistence type="predicted"/>
<evidence type="ECO:0000313" key="1">
    <source>
        <dbReference type="EMBL" id="MFC1414086.1"/>
    </source>
</evidence>
<dbReference type="SUPFAM" id="SSF54593">
    <property type="entry name" value="Glyoxalase/Bleomycin resistance protein/Dihydroxybiphenyl dioxygenase"/>
    <property type="match status" value="1"/>
</dbReference>
<dbReference type="Gene3D" id="3.10.180.10">
    <property type="entry name" value="2,3-Dihydroxybiphenyl 1,2-Dioxygenase, domain 1"/>
    <property type="match status" value="1"/>
</dbReference>
<protein>
    <submittedName>
        <fullName evidence="1">VOC family protein</fullName>
    </submittedName>
</protein>
<organism evidence="1 2">
    <name type="scientific">Streptacidiphilus alkalitolerans</name>
    <dbReference type="NCBI Taxonomy" id="3342712"/>
    <lineage>
        <taxon>Bacteria</taxon>
        <taxon>Bacillati</taxon>
        <taxon>Actinomycetota</taxon>
        <taxon>Actinomycetes</taxon>
        <taxon>Kitasatosporales</taxon>
        <taxon>Streptomycetaceae</taxon>
        <taxon>Streptacidiphilus</taxon>
    </lineage>
</organism>
<dbReference type="PROSITE" id="PS51819">
    <property type="entry name" value="VOC"/>
    <property type="match status" value="1"/>
</dbReference>